<dbReference type="EMBL" id="CP104003">
    <property type="protein sequence ID" value="UWM55963.1"/>
    <property type="molecule type" value="Genomic_DNA"/>
</dbReference>
<evidence type="ECO:0000313" key="4">
    <source>
        <dbReference type="EMBL" id="UWM55963.1"/>
    </source>
</evidence>
<feature type="compositionally biased region" description="Basic and acidic residues" evidence="1">
    <location>
        <begin position="242"/>
        <end position="254"/>
    </location>
</feature>
<keyword evidence="5" id="KW-1185">Reference proteome</keyword>
<dbReference type="InterPro" id="IPR055563">
    <property type="entry name" value="CdpA_N"/>
</dbReference>
<evidence type="ECO:0000313" key="5">
    <source>
        <dbReference type="Proteomes" id="UP001057580"/>
    </source>
</evidence>
<keyword evidence="2" id="KW-0472">Membrane</keyword>
<feature type="transmembrane region" description="Helical" evidence="2">
    <location>
        <begin position="91"/>
        <end position="112"/>
    </location>
</feature>
<proteinExistence type="predicted"/>
<name>A0A9E7R606_9EURY</name>
<dbReference type="AlphaFoldDB" id="A0A9E7R606"/>
<gene>
    <name evidence="4" type="ORF">N0B31_06660</name>
</gene>
<sequence>MAADAPDPVVAWYTEYVGEPDRAVDIYAGFGAFFAGLAMGLGGLLLFLAEGALVAGEAFWMKEVAFAVGAFGLPTLLLGVVVLLPVDRRALYVGAAGTLVTLGAIGLFVWAYPHDWNLDVGPDYSGIGVAIYAVGLVSVVAASGTALVSYHVERASGGPGGDAAAAETGPEVTDEQVRADIDEATAASDLTWGGVPETREQRLTFATDEEGIQSSNFGEVQATTVRSSGNGVEDAVAGLKGMKGDVDRTDRGGSTDDATAKLADLKRKREAAEQARAERGPLERLRDRVRGLLDR</sequence>
<feature type="transmembrane region" description="Helical" evidence="2">
    <location>
        <begin position="64"/>
        <end position="84"/>
    </location>
</feature>
<dbReference type="Proteomes" id="UP001057580">
    <property type="component" value="Chromosome"/>
</dbReference>
<feature type="transmembrane region" description="Helical" evidence="2">
    <location>
        <begin position="26"/>
        <end position="49"/>
    </location>
</feature>
<accession>A0A9E7R606</accession>
<feature type="region of interest" description="Disordered" evidence="1">
    <location>
        <begin position="242"/>
        <end position="295"/>
    </location>
</feature>
<keyword evidence="2" id="KW-1133">Transmembrane helix</keyword>
<evidence type="ECO:0000256" key="2">
    <source>
        <dbReference type="SAM" id="Phobius"/>
    </source>
</evidence>
<dbReference type="RefSeq" id="WP_260595083.1">
    <property type="nucleotide sequence ID" value="NZ_CP104003.1"/>
</dbReference>
<evidence type="ECO:0000259" key="3">
    <source>
        <dbReference type="Pfam" id="PF23600"/>
    </source>
</evidence>
<dbReference type="GeneID" id="74942088"/>
<protein>
    <recommendedName>
        <fullName evidence="3">Cell division protein A N-terminal domain-containing protein</fullName>
    </recommendedName>
</protein>
<feature type="compositionally biased region" description="Basic and acidic residues" evidence="1">
    <location>
        <begin position="263"/>
        <end position="295"/>
    </location>
</feature>
<feature type="domain" description="Cell division protein A N-terminal" evidence="3">
    <location>
        <begin position="10"/>
        <end position="155"/>
    </location>
</feature>
<evidence type="ECO:0000256" key="1">
    <source>
        <dbReference type="SAM" id="MobiDB-lite"/>
    </source>
</evidence>
<dbReference type="KEGG" id="ssai:N0B31_06660"/>
<keyword evidence="2" id="KW-0812">Transmembrane</keyword>
<reference evidence="4" key="1">
    <citation type="submission" date="2022-09" db="EMBL/GenBank/DDBJ databases">
        <title>Diverse halophilic archaea isolated from saline environments.</title>
        <authorList>
            <person name="Cui H.-L."/>
        </authorList>
    </citation>
    <scope>NUCLEOTIDE SEQUENCE</scope>
    <source>
        <strain evidence="4">ZS-35-S2</strain>
    </source>
</reference>
<feature type="transmembrane region" description="Helical" evidence="2">
    <location>
        <begin position="124"/>
        <end position="148"/>
    </location>
</feature>
<dbReference type="Pfam" id="PF23600">
    <property type="entry name" value="CdpA_N"/>
    <property type="match status" value="1"/>
</dbReference>
<organism evidence="4 5">
    <name type="scientific">Salinirubellus salinus</name>
    <dbReference type="NCBI Taxonomy" id="1364945"/>
    <lineage>
        <taxon>Archaea</taxon>
        <taxon>Methanobacteriati</taxon>
        <taxon>Methanobacteriota</taxon>
        <taxon>Stenosarchaea group</taxon>
        <taxon>Halobacteria</taxon>
        <taxon>Halobacteriales</taxon>
        <taxon>Natronomonadaceae</taxon>
        <taxon>Salinirubellus</taxon>
    </lineage>
</organism>